<dbReference type="PANTHER" id="PTHR21708:SF26">
    <property type="entry name" value="2-DEHYDROPANTOATE 2-REDUCTASE"/>
    <property type="match status" value="1"/>
</dbReference>
<evidence type="ECO:0000256" key="3">
    <source>
        <dbReference type="ARBA" id="ARBA00007870"/>
    </source>
</evidence>
<dbReference type="RefSeq" id="WP_093147937.1">
    <property type="nucleotide sequence ID" value="NZ_FNBW01000001.1"/>
</dbReference>
<comment type="caution">
    <text evidence="14">The sequence shown here is derived from an EMBL/GenBank/DDBJ whole genome shotgun (WGS) entry which is preliminary data.</text>
</comment>
<dbReference type="PANTHER" id="PTHR21708">
    <property type="entry name" value="PROBABLE 2-DEHYDROPANTOATE 2-REDUCTASE"/>
    <property type="match status" value="1"/>
</dbReference>
<comment type="catalytic activity">
    <reaction evidence="10 11">
        <text>(R)-pantoate + NADP(+) = 2-dehydropantoate + NADPH + H(+)</text>
        <dbReference type="Rhea" id="RHEA:16233"/>
        <dbReference type="ChEBI" id="CHEBI:11561"/>
        <dbReference type="ChEBI" id="CHEBI:15378"/>
        <dbReference type="ChEBI" id="CHEBI:15980"/>
        <dbReference type="ChEBI" id="CHEBI:57783"/>
        <dbReference type="ChEBI" id="CHEBI:58349"/>
        <dbReference type="EC" id="1.1.1.169"/>
    </reaction>
</comment>
<dbReference type="GO" id="GO:0015940">
    <property type="term" value="P:pantothenate biosynthetic process"/>
    <property type="evidence" value="ECO:0007669"/>
    <property type="project" value="UniProtKB-UniPathway"/>
</dbReference>
<evidence type="ECO:0000313" key="14">
    <source>
        <dbReference type="EMBL" id="SDF16840.1"/>
    </source>
</evidence>
<name>A0A8G2BG25_9PROT</name>
<dbReference type="InterPro" id="IPR013752">
    <property type="entry name" value="KPA_reductase"/>
</dbReference>
<dbReference type="Pfam" id="PF08546">
    <property type="entry name" value="ApbA_C"/>
    <property type="match status" value="1"/>
</dbReference>
<keyword evidence="8 11" id="KW-0560">Oxidoreductase</keyword>
<evidence type="ECO:0000256" key="5">
    <source>
        <dbReference type="ARBA" id="ARBA00019465"/>
    </source>
</evidence>
<evidence type="ECO:0000256" key="6">
    <source>
        <dbReference type="ARBA" id="ARBA00022655"/>
    </source>
</evidence>
<dbReference type="SUPFAM" id="SSF51735">
    <property type="entry name" value="NAD(P)-binding Rossmann-fold domains"/>
    <property type="match status" value="1"/>
</dbReference>
<evidence type="ECO:0000256" key="7">
    <source>
        <dbReference type="ARBA" id="ARBA00022857"/>
    </source>
</evidence>
<dbReference type="NCBIfam" id="TIGR00745">
    <property type="entry name" value="apbA_panE"/>
    <property type="match status" value="1"/>
</dbReference>
<evidence type="ECO:0000313" key="15">
    <source>
        <dbReference type="Proteomes" id="UP000198615"/>
    </source>
</evidence>
<evidence type="ECO:0000256" key="9">
    <source>
        <dbReference type="ARBA" id="ARBA00032024"/>
    </source>
</evidence>
<organism evidence="14 15">
    <name type="scientific">Thalassobaculum litoreum DSM 18839</name>
    <dbReference type="NCBI Taxonomy" id="1123362"/>
    <lineage>
        <taxon>Bacteria</taxon>
        <taxon>Pseudomonadati</taxon>
        <taxon>Pseudomonadota</taxon>
        <taxon>Alphaproteobacteria</taxon>
        <taxon>Rhodospirillales</taxon>
        <taxon>Thalassobaculaceae</taxon>
        <taxon>Thalassobaculum</taxon>
    </lineage>
</organism>
<dbReference type="GO" id="GO:0005737">
    <property type="term" value="C:cytoplasm"/>
    <property type="evidence" value="ECO:0007669"/>
    <property type="project" value="TreeGrafter"/>
</dbReference>
<dbReference type="Proteomes" id="UP000198615">
    <property type="component" value="Unassembled WGS sequence"/>
</dbReference>
<dbReference type="GO" id="GO:0008677">
    <property type="term" value="F:2-dehydropantoate 2-reductase activity"/>
    <property type="evidence" value="ECO:0007669"/>
    <property type="project" value="UniProtKB-EC"/>
</dbReference>
<dbReference type="AlphaFoldDB" id="A0A8G2BG25"/>
<dbReference type="InterPro" id="IPR003710">
    <property type="entry name" value="ApbA"/>
</dbReference>
<gene>
    <name evidence="14" type="ORF">SAMN05660686_00540</name>
</gene>
<feature type="domain" description="Ketopantoate reductase N-terminal" evidence="12">
    <location>
        <begin position="3"/>
        <end position="147"/>
    </location>
</feature>
<feature type="domain" description="Ketopantoate reductase C-terminal" evidence="13">
    <location>
        <begin position="173"/>
        <end position="294"/>
    </location>
</feature>
<evidence type="ECO:0000256" key="1">
    <source>
        <dbReference type="ARBA" id="ARBA00002919"/>
    </source>
</evidence>
<sequence length="300" mass="31495">MRIVVMGAGGVGGYFGAYLAQAGHDVAFVARGAHLDALQRDGLRLEGSRGDIVLPKVTATEDPASLGGTADVILFAVKLYDTETAGVTLMPVVGPETMVVTLQNGVDGPDRLASVLGGAAYVSALIAEPGVVRYTSDMSKIVFGELDGTQSERARRLADACIAAGFSAEVSGDIRATLWEKFVLLATNSALTTVLRQPAGEIYHDGELSGIAREMMEEVAGLAAAEGISIHPETVDRSLALTRSFPPGMYASMYHDLARGRRIEAESLSGLVSRLGRARGVPVPLHTMAWAAMKPWVNGG</sequence>
<proteinExistence type="inferred from homology"/>
<dbReference type="Gene3D" id="1.10.1040.10">
    <property type="entry name" value="N-(1-d-carboxylethyl)-l-norvaline Dehydrogenase, domain 2"/>
    <property type="match status" value="1"/>
</dbReference>
<dbReference type="InterPro" id="IPR013332">
    <property type="entry name" value="KPR_N"/>
</dbReference>
<comment type="similarity">
    <text evidence="3 11">Belongs to the ketopantoate reductase family.</text>
</comment>
<dbReference type="UniPathway" id="UPA00028">
    <property type="reaction ID" value="UER00004"/>
</dbReference>
<evidence type="ECO:0000256" key="8">
    <source>
        <dbReference type="ARBA" id="ARBA00023002"/>
    </source>
</evidence>
<evidence type="ECO:0000256" key="4">
    <source>
        <dbReference type="ARBA" id="ARBA00013014"/>
    </source>
</evidence>
<comment type="pathway">
    <text evidence="2 11">Cofactor biosynthesis; (R)-pantothenate biosynthesis; (R)-pantoate from 3-methyl-2-oxobutanoate: step 2/2.</text>
</comment>
<dbReference type="InterPro" id="IPR036291">
    <property type="entry name" value="NAD(P)-bd_dom_sf"/>
</dbReference>
<evidence type="ECO:0000256" key="11">
    <source>
        <dbReference type="RuleBase" id="RU362068"/>
    </source>
</evidence>
<dbReference type="OrthoDB" id="247668at2"/>
<protein>
    <recommendedName>
        <fullName evidence="5 11">2-dehydropantoate 2-reductase</fullName>
        <ecNumber evidence="4 11">1.1.1.169</ecNumber>
    </recommendedName>
    <alternativeName>
        <fullName evidence="9 11">Ketopantoate reductase</fullName>
    </alternativeName>
</protein>
<dbReference type="InterPro" id="IPR051402">
    <property type="entry name" value="KPR-Related"/>
</dbReference>
<dbReference type="Gene3D" id="3.40.50.720">
    <property type="entry name" value="NAD(P)-binding Rossmann-like Domain"/>
    <property type="match status" value="1"/>
</dbReference>
<evidence type="ECO:0000256" key="2">
    <source>
        <dbReference type="ARBA" id="ARBA00004994"/>
    </source>
</evidence>
<dbReference type="FunFam" id="3.40.50.720:FF:000307">
    <property type="entry name" value="2-dehydropantoate 2-reductase"/>
    <property type="match status" value="1"/>
</dbReference>
<dbReference type="InterPro" id="IPR008927">
    <property type="entry name" value="6-PGluconate_DH-like_C_sf"/>
</dbReference>
<dbReference type="InterPro" id="IPR013328">
    <property type="entry name" value="6PGD_dom2"/>
</dbReference>
<evidence type="ECO:0000259" key="13">
    <source>
        <dbReference type="Pfam" id="PF08546"/>
    </source>
</evidence>
<evidence type="ECO:0000259" key="12">
    <source>
        <dbReference type="Pfam" id="PF02558"/>
    </source>
</evidence>
<accession>A0A8G2BG25</accession>
<keyword evidence="6 11" id="KW-0566">Pantothenate biosynthesis</keyword>
<evidence type="ECO:0000256" key="10">
    <source>
        <dbReference type="ARBA" id="ARBA00048793"/>
    </source>
</evidence>
<dbReference type="EMBL" id="FNBW01000001">
    <property type="protein sequence ID" value="SDF16840.1"/>
    <property type="molecule type" value="Genomic_DNA"/>
</dbReference>
<dbReference type="EC" id="1.1.1.169" evidence="4 11"/>
<dbReference type="SUPFAM" id="SSF48179">
    <property type="entry name" value="6-phosphogluconate dehydrogenase C-terminal domain-like"/>
    <property type="match status" value="1"/>
</dbReference>
<reference evidence="14 15" key="1">
    <citation type="submission" date="2016-10" db="EMBL/GenBank/DDBJ databases">
        <authorList>
            <person name="Varghese N."/>
            <person name="Submissions S."/>
        </authorList>
    </citation>
    <scope>NUCLEOTIDE SEQUENCE [LARGE SCALE GENOMIC DNA]</scope>
    <source>
        <strain evidence="14 15">DSM 18839</strain>
    </source>
</reference>
<dbReference type="Pfam" id="PF02558">
    <property type="entry name" value="ApbA"/>
    <property type="match status" value="1"/>
</dbReference>
<comment type="function">
    <text evidence="1 11">Catalyzes the NADPH-dependent reduction of ketopantoate into pantoic acid.</text>
</comment>
<keyword evidence="15" id="KW-1185">Reference proteome</keyword>
<keyword evidence="7 11" id="KW-0521">NADP</keyword>
<dbReference type="FunFam" id="1.10.1040.10:FF:000017">
    <property type="entry name" value="2-dehydropantoate 2-reductase"/>
    <property type="match status" value="1"/>
</dbReference>